<evidence type="ECO:0000313" key="1">
    <source>
        <dbReference type="EMBL" id="MCK9685355.1"/>
    </source>
</evidence>
<comment type="caution">
    <text evidence="1">The sequence shown here is derived from an EMBL/GenBank/DDBJ whole genome shotgun (WGS) entry which is preliminary data.</text>
</comment>
<name>A0A9X2C1U2_9BURK</name>
<evidence type="ECO:0008006" key="3">
    <source>
        <dbReference type="Google" id="ProtNLM"/>
    </source>
</evidence>
<dbReference type="RefSeq" id="WP_275681361.1">
    <property type="nucleotide sequence ID" value="NZ_JAJLJH010000001.1"/>
</dbReference>
<dbReference type="EMBL" id="JAJLJH010000001">
    <property type="protein sequence ID" value="MCK9685355.1"/>
    <property type="molecule type" value="Genomic_DNA"/>
</dbReference>
<evidence type="ECO:0000313" key="2">
    <source>
        <dbReference type="Proteomes" id="UP001139353"/>
    </source>
</evidence>
<reference evidence="1" key="1">
    <citation type="submission" date="2021-11" db="EMBL/GenBank/DDBJ databases">
        <title>BS-T2-15 a new species belonging to the Comamonadaceae family isolated from the soil of a French oak forest.</title>
        <authorList>
            <person name="Mieszkin S."/>
            <person name="Alain K."/>
        </authorList>
    </citation>
    <scope>NUCLEOTIDE SEQUENCE</scope>
    <source>
        <strain evidence="1">BS-T2-15</strain>
    </source>
</reference>
<dbReference type="Proteomes" id="UP001139353">
    <property type="component" value="Unassembled WGS sequence"/>
</dbReference>
<proteinExistence type="predicted"/>
<protein>
    <recommendedName>
        <fullName evidence="3">DUF1579 domain-containing protein</fullName>
    </recommendedName>
</protein>
<accession>A0A9X2C1U2</accession>
<dbReference type="AlphaFoldDB" id="A0A9X2C1U2"/>
<gene>
    <name evidence="1" type="ORF">LPC04_06455</name>
</gene>
<organism evidence="1 2">
    <name type="scientific">Scleromatobacter humisilvae</name>
    <dbReference type="NCBI Taxonomy" id="2897159"/>
    <lineage>
        <taxon>Bacteria</taxon>
        <taxon>Pseudomonadati</taxon>
        <taxon>Pseudomonadota</taxon>
        <taxon>Betaproteobacteria</taxon>
        <taxon>Burkholderiales</taxon>
        <taxon>Sphaerotilaceae</taxon>
        <taxon>Scleromatobacter</taxon>
    </lineage>
</organism>
<keyword evidence="2" id="KW-1185">Reference proteome</keyword>
<sequence length="208" mass="23883">MFAEVPQRLSACAQPSVKFELKERSMSRQSTFAEGLIAPGPANEYRGPLMLYGQFVGDWTTETTEFRADGSKHLTRWDVRFEWVLEGRAIQDIWITPPRRGTTVPWHDSGNRYSTTVRVYDPMIDAWHIVWINPPTGTIVRQLGRKVGDEIVQISDVDASGRITRWVYRDISANNFRWSNECSTDNGHTWHLTQEMLATRVRGQDTPA</sequence>